<comment type="subunit">
    <text evidence="6">Homodimer.</text>
</comment>
<feature type="active site" description="Cysteine sulfenic acid (-SOH) intermediate" evidence="6">
    <location>
        <position position="60"/>
    </location>
</feature>
<dbReference type="PANTHER" id="PTHR43110:SF1">
    <property type="entry name" value="THIOL PEROXIDASE"/>
    <property type="match status" value="1"/>
</dbReference>
<dbReference type="InterPro" id="IPR013740">
    <property type="entry name" value="Redoxin"/>
</dbReference>
<comment type="function">
    <text evidence="6">Thiol-specific peroxidase that catalyzes the reduction of hydrogen peroxide and organic hydroperoxides to water and alcohols, respectively. Plays a role in cell protection against oxidative stress by detoxifying peroxides.</text>
</comment>
<gene>
    <name evidence="6" type="primary">tpx</name>
    <name evidence="9" type="ORF">BECKFM1743A_GA0114220_103564</name>
    <name evidence="10" type="ORF">BECKFM1743B_GA0114221_102014</name>
    <name evidence="8" type="ORF">BECKFM1743C_GA0114222_101393</name>
</gene>
<organism evidence="8">
    <name type="scientific">Candidatus Kentrum sp. FM</name>
    <dbReference type="NCBI Taxonomy" id="2126340"/>
    <lineage>
        <taxon>Bacteria</taxon>
        <taxon>Pseudomonadati</taxon>
        <taxon>Pseudomonadota</taxon>
        <taxon>Gammaproteobacteria</taxon>
        <taxon>Candidatus Kentrum</taxon>
    </lineage>
</organism>
<keyword evidence="2 6" id="KW-0049">Antioxidant</keyword>
<feature type="domain" description="Thioredoxin" evidence="7">
    <location>
        <begin position="18"/>
        <end position="167"/>
    </location>
</feature>
<evidence type="ECO:0000256" key="6">
    <source>
        <dbReference type="HAMAP-Rule" id="MF_00269"/>
    </source>
</evidence>
<evidence type="ECO:0000256" key="4">
    <source>
        <dbReference type="ARBA" id="ARBA00023157"/>
    </source>
</evidence>
<dbReference type="Pfam" id="PF08534">
    <property type="entry name" value="Redoxin"/>
    <property type="match status" value="1"/>
</dbReference>
<keyword evidence="3 6" id="KW-0560">Oxidoreductase</keyword>
<comment type="catalytic activity">
    <reaction evidence="6">
        <text>a hydroperoxide + [thioredoxin]-dithiol = an alcohol + [thioredoxin]-disulfide + H2O</text>
        <dbReference type="Rhea" id="RHEA:62620"/>
        <dbReference type="Rhea" id="RHEA-COMP:10698"/>
        <dbReference type="Rhea" id="RHEA-COMP:10700"/>
        <dbReference type="ChEBI" id="CHEBI:15377"/>
        <dbReference type="ChEBI" id="CHEBI:29950"/>
        <dbReference type="ChEBI" id="CHEBI:30879"/>
        <dbReference type="ChEBI" id="CHEBI:35924"/>
        <dbReference type="ChEBI" id="CHEBI:50058"/>
        <dbReference type="EC" id="1.11.1.24"/>
    </reaction>
</comment>
<dbReference type="PROSITE" id="PS01265">
    <property type="entry name" value="TPX"/>
    <property type="match status" value="1"/>
</dbReference>
<dbReference type="InterPro" id="IPR002065">
    <property type="entry name" value="TPX"/>
</dbReference>
<accession>A0A450SL93</accession>
<dbReference type="PROSITE" id="PS51352">
    <property type="entry name" value="THIOREDOXIN_2"/>
    <property type="match status" value="1"/>
</dbReference>
<feature type="disulfide bond" description="Redox-active" evidence="6">
    <location>
        <begin position="60"/>
        <end position="94"/>
    </location>
</feature>
<keyword evidence="1 6" id="KW-0575">Peroxidase</keyword>
<evidence type="ECO:0000313" key="10">
    <source>
        <dbReference type="EMBL" id="VFK11677.1"/>
    </source>
</evidence>
<dbReference type="GO" id="GO:0008379">
    <property type="term" value="F:thioredoxin peroxidase activity"/>
    <property type="evidence" value="ECO:0007669"/>
    <property type="project" value="UniProtKB-UniRule"/>
</dbReference>
<dbReference type="EMBL" id="CAADFL010000201">
    <property type="protein sequence ID" value="VFK11677.1"/>
    <property type="molecule type" value="Genomic_DNA"/>
</dbReference>
<evidence type="ECO:0000256" key="3">
    <source>
        <dbReference type="ARBA" id="ARBA00023002"/>
    </source>
</evidence>
<proteinExistence type="inferred from homology"/>
<dbReference type="EMBL" id="CAADEZ010000356">
    <property type="protein sequence ID" value="VFJ64426.1"/>
    <property type="molecule type" value="Genomic_DNA"/>
</dbReference>
<dbReference type="EMBL" id="CAADFA010000139">
    <property type="protein sequence ID" value="VFJ54420.1"/>
    <property type="molecule type" value="Genomic_DNA"/>
</dbReference>
<dbReference type="CDD" id="cd03014">
    <property type="entry name" value="PRX_Atyp2cys"/>
    <property type="match status" value="1"/>
</dbReference>
<dbReference type="HAMAP" id="MF_00269">
    <property type="entry name" value="Tpx"/>
    <property type="match status" value="1"/>
</dbReference>
<dbReference type="InterPro" id="IPR050455">
    <property type="entry name" value="Tpx_Peroxidase_subfamily"/>
</dbReference>
<evidence type="ECO:0000256" key="5">
    <source>
        <dbReference type="ARBA" id="ARBA00023284"/>
    </source>
</evidence>
<keyword evidence="4 6" id="KW-1015">Disulfide bond</keyword>
<dbReference type="SUPFAM" id="SSF52833">
    <property type="entry name" value="Thioredoxin-like"/>
    <property type="match status" value="1"/>
</dbReference>
<comment type="miscellaneous">
    <text evidence="6">The active site is a conserved redox-active cysteine residue, the peroxidatic cysteine (C(P)), which makes the nucleophilic attack on the peroxide substrate. The peroxide oxidizes the C(P)-SH to cysteine sulfenic acid (C(P)-SOH), which then reacts with another cysteine residue, the resolving cysteine (C(R)), to form a disulfide bridge. The disulfide is subsequently reduced by an appropriate electron donor to complete the catalytic cycle. In this atypical 2-Cys peroxiredoxin, C(R) is present in the same subunit to form an intramolecular disulfide. The disulfide is subsequently reduced by thioredoxin.</text>
</comment>
<dbReference type="InterPro" id="IPR013766">
    <property type="entry name" value="Thioredoxin_domain"/>
</dbReference>
<dbReference type="EC" id="1.11.1.24" evidence="6"/>
<dbReference type="NCBIfam" id="NF001808">
    <property type="entry name" value="PRK00522.1"/>
    <property type="match status" value="1"/>
</dbReference>
<evidence type="ECO:0000313" key="9">
    <source>
        <dbReference type="EMBL" id="VFJ64426.1"/>
    </source>
</evidence>
<evidence type="ECO:0000313" key="8">
    <source>
        <dbReference type="EMBL" id="VFJ54420.1"/>
    </source>
</evidence>
<reference evidence="8" key="1">
    <citation type="submission" date="2019-02" db="EMBL/GenBank/DDBJ databases">
        <authorList>
            <person name="Gruber-Vodicka R. H."/>
            <person name="Seah K. B. B."/>
        </authorList>
    </citation>
    <scope>NUCLEOTIDE SEQUENCE</scope>
    <source>
        <strain evidence="9">BECK_BZ163</strain>
        <strain evidence="10">BECK_BZ164</strain>
        <strain evidence="8">BECK_BZ165</strain>
    </source>
</reference>
<evidence type="ECO:0000259" key="7">
    <source>
        <dbReference type="PROSITE" id="PS51352"/>
    </source>
</evidence>
<dbReference type="PANTHER" id="PTHR43110">
    <property type="entry name" value="THIOL PEROXIDASE"/>
    <property type="match status" value="1"/>
</dbReference>
<dbReference type="Gene3D" id="3.40.30.10">
    <property type="entry name" value="Glutaredoxin"/>
    <property type="match status" value="1"/>
</dbReference>
<protein>
    <recommendedName>
        <fullName evidence="6">Thiol peroxidase</fullName>
        <shortName evidence="6">Tpx</shortName>
        <ecNumber evidence="6">1.11.1.24</ecNumber>
    </recommendedName>
    <alternativeName>
        <fullName evidence="6">Peroxiredoxin tpx</fullName>
        <shortName evidence="6">Prx</shortName>
    </alternativeName>
    <alternativeName>
        <fullName evidence="6">Thioredoxin peroxidase</fullName>
    </alternativeName>
    <alternativeName>
        <fullName evidence="6">Thioredoxin-dependent peroxiredoxin</fullName>
    </alternativeName>
</protein>
<name>A0A450SL93_9GAMM</name>
<comment type="similarity">
    <text evidence="6">Belongs to the peroxiredoxin family. Tpx subfamily.</text>
</comment>
<keyword evidence="5 6" id="KW-0676">Redox-active center</keyword>
<sequence length="167" mass="17987">MATVTFQGSPVSTNGILPAIGSTAPSFSLVDKDLNDVTLENFAGKRKLLNIVPSLDTPTCALSTKKFNDHAKENPNIAICTISADLPFAQGRFCGAEGIDNVVTLSMMRSRDFARDYGVLIQDTVLAGITARAIVVMDENDKVMYTELVPEIADEPDYMKAIEAIGK</sequence>
<evidence type="ECO:0000256" key="2">
    <source>
        <dbReference type="ARBA" id="ARBA00022862"/>
    </source>
</evidence>
<evidence type="ECO:0000256" key="1">
    <source>
        <dbReference type="ARBA" id="ARBA00022559"/>
    </source>
</evidence>
<dbReference type="InterPro" id="IPR036249">
    <property type="entry name" value="Thioredoxin-like_sf"/>
</dbReference>
<dbReference type="AlphaFoldDB" id="A0A450SL93"/>
<dbReference type="InterPro" id="IPR018219">
    <property type="entry name" value="Tpx_CS"/>
</dbReference>